<accession>A0ABT9S5Y2</accession>
<keyword evidence="2" id="KW-0238">DNA-binding</keyword>
<dbReference type="PRINTS" id="PR00039">
    <property type="entry name" value="HTHLYSR"/>
</dbReference>
<protein>
    <submittedName>
        <fullName evidence="2">DNA-binding transcriptional LysR family regulator</fullName>
    </submittedName>
</protein>
<dbReference type="RefSeq" id="WP_307688586.1">
    <property type="nucleotide sequence ID" value="NZ_JAUSRO010000003.1"/>
</dbReference>
<dbReference type="EMBL" id="JAUSRO010000003">
    <property type="protein sequence ID" value="MDP9898762.1"/>
    <property type="molecule type" value="Genomic_DNA"/>
</dbReference>
<feature type="domain" description="HTH lysR-type" evidence="1">
    <location>
        <begin position="6"/>
        <end position="59"/>
    </location>
</feature>
<dbReference type="Gene3D" id="1.10.10.10">
    <property type="entry name" value="Winged helix-like DNA-binding domain superfamily/Winged helix DNA-binding domain"/>
    <property type="match status" value="1"/>
</dbReference>
<dbReference type="Pfam" id="PF00126">
    <property type="entry name" value="HTH_1"/>
    <property type="match status" value="1"/>
</dbReference>
<name>A0ABT9S5Y2_9BURK</name>
<dbReference type="InterPro" id="IPR050950">
    <property type="entry name" value="HTH-type_LysR_regulators"/>
</dbReference>
<proteinExistence type="predicted"/>
<organism evidence="2 3">
    <name type="scientific">Variovorax ginsengisoli</name>
    <dbReference type="NCBI Taxonomy" id="363844"/>
    <lineage>
        <taxon>Bacteria</taxon>
        <taxon>Pseudomonadati</taxon>
        <taxon>Pseudomonadota</taxon>
        <taxon>Betaproteobacteria</taxon>
        <taxon>Burkholderiales</taxon>
        <taxon>Comamonadaceae</taxon>
        <taxon>Variovorax</taxon>
    </lineage>
</organism>
<evidence type="ECO:0000313" key="3">
    <source>
        <dbReference type="Proteomes" id="UP001226867"/>
    </source>
</evidence>
<dbReference type="InterPro" id="IPR000847">
    <property type="entry name" value="LysR_HTH_N"/>
</dbReference>
<comment type="caution">
    <text evidence="2">The sequence shown here is derived from an EMBL/GenBank/DDBJ whole genome shotgun (WGS) entry which is preliminary data.</text>
</comment>
<reference evidence="2 3" key="1">
    <citation type="submission" date="2023-07" db="EMBL/GenBank/DDBJ databases">
        <title>Sorghum-associated microbial communities from plants grown in Nebraska, USA.</title>
        <authorList>
            <person name="Schachtman D."/>
        </authorList>
    </citation>
    <scope>NUCLEOTIDE SEQUENCE [LARGE SCALE GENOMIC DNA]</scope>
    <source>
        <strain evidence="2 3">DS1607</strain>
    </source>
</reference>
<dbReference type="InterPro" id="IPR036388">
    <property type="entry name" value="WH-like_DNA-bd_sf"/>
</dbReference>
<dbReference type="PANTHER" id="PTHR30419">
    <property type="entry name" value="HTH-TYPE TRANSCRIPTIONAL REGULATOR YBHD"/>
    <property type="match status" value="1"/>
</dbReference>
<evidence type="ECO:0000259" key="1">
    <source>
        <dbReference type="PROSITE" id="PS50931"/>
    </source>
</evidence>
<dbReference type="SUPFAM" id="SSF46785">
    <property type="entry name" value="Winged helix' DNA-binding domain"/>
    <property type="match status" value="1"/>
</dbReference>
<keyword evidence="3" id="KW-1185">Reference proteome</keyword>
<dbReference type="PROSITE" id="PS50931">
    <property type="entry name" value="HTH_LYSR"/>
    <property type="match status" value="1"/>
</dbReference>
<gene>
    <name evidence="2" type="ORF">J2W36_001006</name>
</gene>
<sequence>MFSHEHLQAFQAVAERGSVTQAAQALRLSKSTVSKYLTDLEQQVGVKLLHRSTRAVSLTDAGHLMLRRSKVLVRMTERIRSELCGRASTSTAEPF</sequence>
<dbReference type="GO" id="GO:0003677">
    <property type="term" value="F:DNA binding"/>
    <property type="evidence" value="ECO:0007669"/>
    <property type="project" value="UniProtKB-KW"/>
</dbReference>
<dbReference type="InterPro" id="IPR036390">
    <property type="entry name" value="WH_DNA-bd_sf"/>
</dbReference>
<dbReference type="Proteomes" id="UP001226867">
    <property type="component" value="Unassembled WGS sequence"/>
</dbReference>
<evidence type="ECO:0000313" key="2">
    <source>
        <dbReference type="EMBL" id="MDP9898762.1"/>
    </source>
</evidence>